<dbReference type="Gene3D" id="2.60.120.10">
    <property type="entry name" value="Jelly Rolls"/>
    <property type="match status" value="1"/>
</dbReference>
<gene>
    <name evidence="2" type="ORF">UQ64_28170</name>
</gene>
<protein>
    <submittedName>
        <fullName evidence="2">Cupin</fullName>
    </submittedName>
</protein>
<dbReference type="InterPro" id="IPR011051">
    <property type="entry name" value="RmlC_Cupin_sf"/>
</dbReference>
<keyword evidence="3" id="KW-1185">Reference proteome</keyword>
<reference evidence="2 3" key="1">
    <citation type="journal article" date="2015" name="Int. Biodeterior. Biodegradation">
        <title>Physiological and genetic screening methods for the isolation of methyl tert-butyl ether-degrading bacteria for bioremediation purposes.</title>
        <authorList>
            <person name="Guisado I.M."/>
            <person name="Purswani J."/>
            <person name="Gonzalez Lopez J."/>
            <person name="Pozo C."/>
        </authorList>
    </citation>
    <scope>NUCLEOTIDE SEQUENCE [LARGE SCALE GENOMIC DNA]</scope>
    <source>
        <strain evidence="2 3">SH7</strain>
    </source>
</reference>
<evidence type="ECO:0000313" key="3">
    <source>
        <dbReference type="Proteomes" id="UP000054709"/>
    </source>
</evidence>
<evidence type="ECO:0000313" key="2">
    <source>
        <dbReference type="EMBL" id="KTD84040.1"/>
    </source>
</evidence>
<dbReference type="InterPro" id="IPR025979">
    <property type="entry name" value="ChrR-like_cupin_dom"/>
</dbReference>
<sequence length="170" mass="20024">MRVLSLNYLIEESVIKLAEKFQLPERIVNIEEVPWVPFTENQSCYFKPLRFDLNTGTWIYLFKIKSNQVLGRHRHTGGSVIGYNIQGKWRYEGREWVAEPGTFIYEPPGDIHTLITKDEEVVTLFILGGSLQYFDENDQIVGQDDIYTVLKKYRDFCELHGIRIRDDLIY</sequence>
<feature type="domain" description="ChrR-like cupin" evidence="1">
    <location>
        <begin position="26"/>
        <end position="130"/>
    </location>
</feature>
<dbReference type="CDD" id="cd20302">
    <property type="entry name" value="cupin_DAD"/>
    <property type="match status" value="1"/>
</dbReference>
<comment type="caution">
    <text evidence="2">The sequence shown here is derived from an EMBL/GenBank/DDBJ whole genome shotgun (WGS) entry which is preliminary data.</text>
</comment>
<accession>A0A0W1ARW8</accession>
<name>A0A0W1ARW8_9BACL</name>
<dbReference type="InterPro" id="IPR014710">
    <property type="entry name" value="RmlC-like_jellyroll"/>
</dbReference>
<dbReference type="EMBL" id="LCZJ02000037">
    <property type="protein sequence ID" value="KTD84040.1"/>
    <property type="molecule type" value="Genomic_DNA"/>
</dbReference>
<dbReference type="Pfam" id="PF12973">
    <property type="entry name" value="Cupin_7"/>
    <property type="match status" value="1"/>
</dbReference>
<dbReference type="Proteomes" id="UP000054709">
    <property type="component" value="Unassembled WGS sequence"/>
</dbReference>
<dbReference type="AlphaFoldDB" id="A0A0W1ARW8"/>
<proteinExistence type="predicted"/>
<evidence type="ECO:0000259" key="1">
    <source>
        <dbReference type="Pfam" id="PF12973"/>
    </source>
</evidence>
<dbReference type="SUPFAM" id="SSF51182">
    <property type="entry name" value="RmlC-like cupins"/>
    <property type="match status" value="1"/>
</dbReference>
<organism evidence="2 3">
    <name type="scientific">Paenibacillus etheri</name>
    <dbReference type="NCBI Taxonomy" id="1306852"/>
    <lineage>
        <taxon>Bacteria</taxon>
        <taxon>Bacillati</taxon>
        <taxon>Bacillota</taxon>
        <taxon>Bacilli</taxon>
        <taxon>Bacillales</taxon>
        <taxon>Paenibacillaceae</taxon>
        <taxon>Paenibacillus</taxon>
    </lineage>
</organism>